<name>A0AAP5I676_9CYAN</name>
<protein>
    <submittedName>
        <fullName evidence="1">Uncharacterized protein</fullName>
    </submittedName>
</protein>
<dbReference type="EMBL" id="JAALHA020000002">
    <property type="protein sequence ID" value="MDR9894402.1"/>
    <property type="molecule type" value="Genomic_DNA"/>
</dbReference>
<accession>A0AAP5I676</accession>
<evidence type="ECO:0000313" key="1">
    <source>
        <dbReference type="EMBL" id="MDR9894402.1"/>
    </source>
</evidence>
<dbReference type="Proteomes" id="UP000667802">
    <property type="component" value="Unassembled WGS sequence"/>
</dbReference>
<evidence type="ECO:0000313" key="2">
    <source>
        <dbReference type="Proteomes" id="UP000667802"/>
    </source>
</evidence>
<keyword evidence="2" id="KW-1185">Reference proteome</keyword>
<dbReference type="RefSeq" id="WP_208343986.1">
    <property type="nucleotide sequence ID" value="NZ_CAWQFN010000437.1"/>
</dbReference>
<organism evidence="1 2">
    <name type="scientific">Aetokthonos hydrillicola Thurmond2011</name>
    <dbReference type="NCBI Taxonomy" id="2712845"/>
    <lineage>
        <taxon>Bacteria</taxon>
        <taxon>Bacillati</taxon>
        <taxon>Cyanobacteriota</taxon>
        <taxon>Cyanophyceae</taxon>
        <taxon>Nostocales</taxon>
        <taxon>Hapalosiphonaceae</taxon>
        <taxon>Aetokthonos</taxon>
    </lineage>
</organism>
<reference evidence="2" key="1">
    <citation type="journal article" date="2021" name="Science">
        <title>Hunting the eagle killer: A cyanobacterial neurotoxin causes vacuolar myelinopathy.</title>
        <authorList>
            <person name="Breinlinger S."/>
            <person name="Phillips T.J."/>
            <person name="Haram B.N."/>
            <person name="Mares J."/>
            <person name="Martinez Yerena J.A."/>
            <person name="Hrouzek P."/>
            <person name="Sobotka R."/>
            <person name="Henderson W.M."/>
            <person name="Schmieder P."/>
            <person name="Williams S.M."/>
            <person name="Lauderdale J.D."/>
            <person name="Wilde H.D."/>
            <person name="Gerrin W."/>
            <person name="Kust A."/>
            <person name="Washington J.W."/>
            <person name="Wagner C."/>
            <person name="Geier B."/>
            <person name="Liebeke M."/>
            <person name="Enke H."/>
            <person name="Niedermeyer T.H.J."/>
            <person name="Wilde S.B."/>
        </authorList>
    </citation>
    <scope>NUCLEOTIDE SEQUENCE [LARGE SCALE GENOMIC DNA]</scope>
    <source>
        <strain evidence="2">Thurmond2011</strain>
    </source>
</reference>
<comment type="caution">
    <text evidence="1">The sequence shown here is derived from an EMBL/GenBank/DDBJ whole genome shotgun (WGS) entry which is preliminary data.</text>
</comment>
<sequence>MGKNLIQKISQELSQLVYEVQRAVHDIVKGVRDNLLNPFFEKVDELRRSLVYDIRSLIDKIFNGSRDLADRILTEGDRILTGTISEFKSEIEKVKFRNLTLQHLKFTLMV</sequence>
<gene>
    <name evidence="1" type="ORF">G7B40_007425</name>
</gene>
<dbReference type="AlphaFoldDB" id="A0AAP5I676"/>
<proteinExistence type="predicted"/>